<reference evidence="1" key="1">
    <citation type="journal article" date="2015" name="Nature">
        <title>Complex archaea that bridge the gap between prokaryotes and eukaryotes.</title>
        <authorList>
            <person name="Spang A."/>
            <person name="Saw J.H."/>
            <person name="Jorgensen S.L."/>
            <person name="Zaremba-Niedzwiedzka K."/>
            <person name="Martijn J."/>
            <person name="Lind A.E."/>
            <person name="van Eijk R."/>
            <person name="Schleper C."/>
            <person name="Guy L."/>
            <person name="Ettema T.J."/>
        </authorList>
    </citation>
    <scope>NUCLEOTIDE SEQUENCE</scope>
</reference>
<sequence>AGGIAPFGTTPQQGFQQQLQQFAGASVPQFDPSGSAASLDPIIAQLTGAQAPQAPQEFGFAEANTIEMTKGADGTFSVAPSPAATARLVGENLDGTVNPTTEVMIVTSQGTTVTPLAGGMAEGGAIGFNFDPIKFDASTLLPALGTSGIFSDFPSIPRGRPGLAGGLGAGQRGVPFSQRGIGILEQMGIQPGLIRFGDSTSVFFRNPEGQLERFRDTGAFLNAGFDRANVTRFAEGTQDQFDFAAPFRGRPDIPTEAPSPFTKFSVPIVEPTTGTLLPAPFTVASQLNKLRLTNPTAFNLLLSAYTSAGVPAMAVLSGIQSALPFGSERTSIGLN</sequence>
<dbReference type="AlphaFoldDB" id="A0A0F9DG39"/>
<proteinExistence type="predicted"/>
<name>A0A0F9DG39_9ZZZZ</name>
<organism evidence="1">
    <name type="scientific">marine sediment metagenome</name>
    <dbReference type="NCBI Taxonomy" id="412755"/>
    <lineage>
        <taxon>unclassified sequences</taxon>
        <taxon>metagenomes</taxon>
        <taxon>ecological metagenomes</taxon>
    </lineage>
</organism>
<evidence type="ECO:0000313" key="1">
    <source>
        <dbReference type="EMBL" id="KKL60619.1"/>
    </source>
</evidence>
<gene>
    <name evidence="1" type="ORF">LCGC14_2203520</name>
</gene>
<accession>A0A0F9DG39</accession>
<dbReference type="EMBL" id="LAZR01029087">
    <property type="protein sequence ID" value="KKL60619.1"/>
    <property type="molecule type" value="Genomic_DNA"/>
</dbReference>
<protein>
    <submittedName>
        <fullName evidence="1">Uncharacterized protein</fullName>
    </submittedName>
</protein>
<comment type="caution">
    <text evidence="1">The sequence shown here is derived from an EMBL/GenBank/DDBJ whole genome shotgun (WGS) entry which is preliminary data.</text>
</comment>
<feature type="non-terminal residue" evidence="1">
    <location>
        <position position="1"/>
    </location>
</feature>